<proteinExistence type="predicted"/>
<sequence length="147" mass="15672">MALLPCDSRGARRVLAEAAALAGLTLAETALAVTAVLRDDAPRPPAVVESAVRTAIDRALTAARAPSAVLLPNPYVLHRHLARFRDLRRRTFANADDPGLRARYDDAAYTLCVLLGHRSVHHALTAAEHLIAAHRLTGPAPAARPDS</sequence>
<comment type="caution">
    <text evidence="1">The sequence shown here is derived from an EMBL/GenBank/DDBJ whole genome shotgun (WGS) entry which is preliminary data.</text>
</comment>
<organism evidence="1 2">
    <name type="scientific">Streptomyces subrutilus</name>
    <dbReference type="NCBI Taxonomy" id="36818"/>
    <lineage>
        <taxon>Bacteria</taxon>
        <taxon>Bacillati</taxon>
        <taxon>Actinomycetota</taxon>
        <taxon>Actinomycetes</taxon>
        <taxon>Kitasatosporales</taxon>
        <taxon>Streptomycetaceae</taxon>
        <taxon>Streptomyces</taxon>
    </lineage>
</organism>
<keyword evidence="2" id="KW-1185">Reference proteome</keyword>
<gene>
    <name evidence="1" type="ORF">BGK67_03280</name>
</gene>
<dbReference type="Proteomes" id="UP000095705">
    <property type="component" value="Unassembled WGS sequence"/>
</dbReference>
<evidence type="ECO:0000313" key="1">
    <source>
        <dbReference type="EMBL" id="OEJ30503.1"/>
    </source>
</evidence>
<evidence type="ECO:0000313" key="2">
    <source>
        <dbReference type="Proteomes" id="UP000095705"/>
    </source>
</evidence>
<dbReference type="Pfam" id="PF17196">
    <property type="entry name" value="DUF5133"/>
    <property type="match status" value="1"/>
</dbReference>
<accession>A0A1E5PM20</accession>
<dbReference type="AlphaFoldDB" id="A0A1E5PM20"/>
<name>A0A1E5PM20_9ACTN</name>
<dbReference type="EMBL" id="MEHK01000001">
    <property type="protein sequence ID" value="OEJ30503.1"/>
    <property type="molecule type" value="Genomic_DNA"/>
</dbReference>
<reference evidence="1 2" key="1">
    <citation type="submission" date="2016-08" db="EMBL/GenBank/DDBJ databases">
        <title>The complete genome of Streptomyces subrutilus 10-1-1.</title>
        <authorList>
            <person name="Chen X."/>
        </authorList>
    </citation>
    <scope>NUCLEOTIDE SEQUENCE [LARGE SCALE GENOMIC DNA]</scope>
    <source>
        <strain evidence="1 2">10-1-1</strain>
    </source>
</reference>
<protein>
    <recommendedName>
        <fullName evidence="3">DUF5133 domain-containing protein</fullName>
    </recommendedName>
</protein>
<evidence type="ECO:0008006" key="3">
    <source>
        <dbReference type="Google" id="ProtNLM"/>
    </source>
</evidence>
<dbReference type="InterPro" id="IPR033457">
    <property type="entry name" value="DUF5133"/>
</dbReference>